<dbReference type="SUPFAM" id="SSF51735">
    <property type="entry name" value="NAD(P)-binding Rossmann-fold domains"/>
    <property type="match status" value="1"/>
</dbReference>
<reference evidence="2 3" key="1">
    <citation type="submission" date="2016-03" db="EMBL/GenBank/DDBJ databases">
        <authorList>
            <person name="Devillers H."/>
        </authorList>
    </citation>
    <scope>NUCLEOTIDE SEQUENCE [LARGE SCALE GENOMIC DNA]</scope>
    <source>
        <strain evidence="2">CBS 6772</strain>
    </source>
</reference>
<organism evidence="2 3">
    <name type="scientific">Lachancea fermentati</name>
    <name type="common">Zygosaccharomyces fermentati</name>
    <dbReference type="NCBI Taxonomy" id="4955"/>
    <lineage>
        <taxon>Eukaryota</taxon>
        <taxon>Fungi</taxon>
        <taxon>Dikarya</taxon>
        <taxon>Ascomycota</taxon>
        <taxon>Saccharomycotina</taxon>
        <taxon>Saccharomycetes</taxon>
        <taxon>Saccharomycetales</taxon>
        <taxon>Saccharomycetaceae</taxon>
        <taxon>Lachancea</taxon>
    </lineage>
</organism>
<keyword evidence="3" id="KW-1185">Reference proteome</keyword>
<proteinExistence type="predicted"/>
<evidence type="ECO:0000259" key="1">
    <source>
        <dbReference type="Pfam" id="PF13460"/>
    </source>
</evidence>
<dbReference type="EMBL" id="LT598485">
    <property type="protein sequence ID" value="SCW00849.1"/>
    <property type="molecule type" value="Genomic_DNA"/>
</dbReference>
<gene>
    <name evidence="2" type="ORF">LAFE_0C13366G</name>
</gene>
<dbReference type="STRING" id="4955.A0A1G4MAD9"/>
<evidence type="ECO:0000313" key="2">
    <source>
        <dbReference type="EMBL" id="SCW00849.1"/>
    </source>
</evidence>
<dbReference type="OMA" id="YFKNEVG"/>
<sequence length="225" mass="24863">MGLKVVVIGANGRVGRILCAQLKANDKFDTPLAIVRTSEQVQYFENQVGVYASLTNIEDSNIDEIADVLEGYDAVVWTAGAGGKGIERIFTVDLDGAMKVIEACEAADVKRFVMVSAINAEHREFWWHTALRNYYIAKRTSDFVLRHSSLDYTILQPGSLLSGEGTGKLCPEDRVQETRSNHYQIEREDVASVIVECLANPAKTVKKTISLANGDQPISEFIHTL</sequence>
<dbReference type="PANTHER" id="PTHR15020">
    <property type="entry name" value="FLAVIN REDUCTASE-RELATED"/>
    <property type="match status" value="1"/>
</dbReference>
<dbReference type="OrthoDB" id="10254604at2759"/>
<dbReference type="CDD" id="cd05243">
    <property type="entry name" value="SDR_a5"/>
    <property type="match status" value="1"/>
</dbReference>
<dbReference type="InterPro" id="IPR016040">
    <property type="entry name" value="NAD(P)-bd_dom"/>
</dbReference>
<dbReference type="InterPro" id="IPR036291">
    <property type="entry name" value="NAD(P)-bd_dom_sf"/>
</dbReference>
<dbReference type="Gene3D" id="3.40.50.720">
    <property type="entry name" value="NAD(P)-binding Rossmann-like Domain"/>
    <property type="match status" value="1"/>
</dbReference>
<dbReference type="Pfam" id="PF13460">
    <property type="entry name" value="NAD_binding_10"/>
    <property type="match status" value="1"/>
</dbReference>
<dbReference type="PANTHER" id="PTHR15020:SF50">
    <property type="entry name" value="UPF0659 PROTEIN YMR090W"/>
    <property type="match status" value="1"/>
</dbReference>
<feature type="domain" description="NAD(P)-binding" evidence="1">
    <location>
        <begin position="9"/>
        <end position="201"/>
    </location>
</feature>
<name>A0A1G4MAD9_LACFM</name>
<protein>
    <submittedName>
        <fullName evidence="2">LAFE_0C13366g1_1</fullName>
    </submittedName>
</protein>
<evidence type="ECO:0000313" key="3">
    <source>
        <dbReference type="Proteomes" id="UP000190831"/>
    </source>
</evidence>
<dbReference type="AlphaFoldDB" id="A0A1G4MAD9"/>
<accession>A0A1G4MAD9</accession>
<dbReference type="Proteomes" id="UP000190831">
    <property type="component" value="Chromosome C"/>
</dbReference>